<dbReference type="InterPro" id="IPR040374">
    <property type="entry name" value="BIC"/>
</dbReference>
<dbReference type="AlphaFoldDB" id="A0AAV8PEH2"/>
<evidence type="ECO:0008006" key="4">
    <source>
        <dbReference type="Google" id="ProtNLM"/>
    </source>
</evidence>
<feature type="compositionally biased region" description="Basic and acidic residues" evidence="1">
    <location>
        <begin position="7"/>
        <end position="19"/>
    </location>
</feature>
<accession>A0AAV8PEH2</accession>
<name>A0AAV8PEH2_ENSVE</name>
<reference evidence="2 3" key="1">
    <citation type="submission" date="2022-12" db="EMBL/GenBank/DDBJ databases">
        <title>Chromosome-scale assembly of the Ensete ventricosum genome.</title>
        <authorList>
            <person name="Dussert Y."/>
            <person name="Stocks J."/>
            <person name="Wendawek A."/>
            <person name="Woldeyes F."/>
            <person name="Nichols R.A."/>
            <person name="Borrell J.S."/>
        </authorList>
    </citation>
    <scope>NUCLEOTIDE SEQUENCE [LARGE SCALE GENOMIC DNA]</scope>
    <source>
        <strain evidence="3">cv. Maze</strain>
        <tissue evidence="2">Seeds</tissue>
    </source>
</reference>
<organism evidence="2 3">
    <name type="scientific">Ensete ventricosum</name>
    <name type="common">Abyssinian banana</name>
    <name type="synonym">Musa ensete</name>
    <dbReference type="NCBI Taxonomy" id="4639"/>
    <lineage>
        <taxon>Eukaryota</taxon>
        <taxon>Viridiplantae</taxon>
        <taxon>Streptophyta</taxon>
        <taxon>Embryophyta</taxon>
        <taxon>Tracheophyta</taxon>
        <taxon>Spermatophyta</taxon>
        <taxon>Magnoliopsida</taxon>
        <taxon>Liliopsida</taxon>
        <taxon>Zingiberales</taxon>
        <taxon>Musaceae</taxon>
        <taxon>Ensete</taxon>
    </lineage>
</organism>
<evidence type="ECO:0000256" key="1">
    <source>
        <dbReference type="SAM" id="MobiDB-lite"/>
    </source>
</evidence>
<keyword evidence="3" id="KW-1185">Reference proteome</keyword>
<feature type="region of interest" description="Disordered" evidence="1">
    <location>
        <begin position="1"/>
        <end position="70"/>
    </location>
</feature>
<comment type="caution">
    <text evidence="2">The sequence shown here is derived from an EMBL/GenBank/DDBJ whole genome shotgun (WGS) entry which is preliminary data.</text>
</comment>
<sequence>MVPVHPPKPDRTQDAEPRCELVASSDGPERKKNSGPNVGSSTNEHVTAEITKESTNPGVVEESGRERLRRHRTEMAGRVWIPEIWGQESLLKDWIDSSVFDRPLVPKGSVSARRALVEECRRTSSGSRRIKNPC</sequence>
<evidence type="ECO:0000313" key="2">
    <source>
        <dbReference type="EMBL" id="KAJ8479056.1"/>
    </source>
</evidence>
<dbReference type="PANTHER" id="PTHR34207:SF2">
    <property type="entry name" value="PROTEIN BIC1"/>
    <property type="match status" value="1"/>
</dbReference>
<gene>
    <name evidence="2" type="ORF">OPV22_022783</name>
</gene>
<feature type="compositionally biased region" description="Polar residues" evidence="1">
    <location>
        <begin position="34"/>
        <end position="45"/>
    </location>
</feature>
<protein>
    <recommendedName>
        <fullName evidence="4">Protein BIC1</fullName>
    </recommendedName>
</protein>
<dbReference type="CDD" id="cd22645">
    <property type="entry name" value="BIC1_CID"/>
    <property type="match status" value="1"/>
</dbReference>
<evidence type="ECO:0000313" key="3">
    <source>
        <dbReference type="Proteomes" id="UP001222027"/>
    </source>
</evidence>
<dbReference type="EMBL" id="JAQQAF010000006">
    <property type="protein sequence ID" value="KAJ8479056.1"/>
    <property type="molecule type" value="Genomic_DNA"/>
</dbReference>
<dbReference type="GO" id="GO:0009785">
    <property type="term" value="P:blue light signaling pathway"/>
    <property type="evidence" value="ECO:0007669"/>
    <property type="project" value="InterPro"/>
</dbReference>
<dbReference type="PANTHER" id="PTHR34207">
    <property type="entry name" value="PROTEIN BIC1"/>
    <property type="match status" value="1"/>
</dbReference>
<proteinExistence type="predicted"/>
<dbReference type="Proteomes" id="UP001222027">
    <property type="component" value="Unassembled WGS sequence"/>
</dbReference>